<comment type="caution">
    <text evidence="5">The sequence shown here is derived from an EMBL/GenBank/DDBJ whole genome shotgun (WGS) entry which is preliminary data.</text>
</comment>
<sequence length="429" mass="47605">MAQQPKRPANRRPASQRSREEEIRARKAAARRRAEEEEEYEYEREYRSSSRKKAPVKHSSTSSHASHGSAHHKKKKKNKGGKIVLFIIEILILLVMVFVLYSVLKTEKVGKVDIPEEDIVINEEVKEKEETTMKGYRNIALFGVDSREGQLDKKTRSDTIMIASINQDTGECKLVSVYRDTYLNLGNDSYNKCNAAYAKGGPEQAINMLNMNLDMNITDFVTVGFAGLTDTIDALGGIQIDVHENEIQHLNNYQISMVGTTKDGETFTATAGTDYIPVTSAGLQTLNGLQATAYCRIRYVGDDFERAARQRRVLMAVAEKAKTASPATLNQIANDVFGEVYTSLDLSEIIKLLGDIAKYKIVDQGGFPEESMRATGTVGAKGSCVVPKSLSDNVAWLHEFLFNDASYTPSSAVQQYSDKIVSDTSGYVH</sequence>
<feature type="transmembrane region" description="Helical" evidence="3">
    <location>
        <begin position="83"/>
        <end position="104"/>
    </location>
</feature>
<reference evidence="5 6" key="1">
    <citation type="journal article" date="2021" name="ISME Commun">
        <title>Automated analysis of genomic sequences facilitates high-throughput and comprehensive description of bacteria.</title>
        <authorList>
            <person name="Hitch T.C.A."/>
        </authorList>
    </citation>
    <scope>NUCLEOTIDE SEQUENCE [LARGE SCALE GENOMIC DNA]</scope>
    <source>
        <strain evidence="5 6">Sanger_18</strain>
    </source>
</reference>
<dbReference type="Gene3D" id="3.40.630.190">
    <property type="entry name" value="LCP protein"/>
    <property type="match status" value="1"/>
</dbReference>
<gene>
    <name evidence="5" type="ORF">OCV77_00485</name>
</gene>
<protein>
    <submittedName>
        <fullName evidence="5">LCP family protein</fullName>
    </submittedName>
</protein>
<evidence type="ECO:0000313" key="5">
    <source>
        <dbReference type="EMBL" id="MCU6742991.1"/>
    </source>
</evidence>
<dbReference type="PANTHER" id="PTHR33392:SF6">
    <property type="entry name" value="POLYISOPRENYL-TEICHOIC ACID--PEPTIDOGLYCAN TEICHOIC ACID TRANSFERASE TAGU"/>
    <property type="match status" value="1"/>
</dbReference>
<dbReference type="InterPro" id="IPR004474">
    <property type="entry name" value="LytR_CpsA_psr"/>
</dbReference>
<keyword evidence="6" id="KW-1185">Reference proteome</keyword>
<dbReference type="EMBL" id="JAOQKJ010000001">
    <property type="protein sequence ID" value="MCU6742991.1"/>
    <property type="molecule type" value="Genomic_DNA"/>
</dbReference>
<proteinExistence type="inferred from homology"/>
<organism evidence="5 6">
    <name type="scientific">Suilimivivens aceti</name>
    <dbReference type="NCBI Taxonomy" id="2981774"/>
    <lineage>
        <taxon>Bacteria</taxon>
        <taxon>Bacillati</taxon>
        <taxon>Bacillota</taxon>
        <taxon>Clostridia</taxon>
        <taxon>Lachnospirales</taxon>
        <taxon>Lachnospiraceae</taxon>
        <taxon>Suilimivivens</taxon>
    </lineage>
</organism>
<keyword evidence="3" id="KW-1133">Transmembrane helix</keyword>
<dbReference type="NCBIfam" id="TIGR00350">
    <property type="entry name" value="lytR_cpsA_psr"/>
    <property type="match status" value="1"/>
</dbReference>
<dbReference type="Pfam" id="PF03816">
    <property type="entry name" value="LytR_cpsA_psr"/>
    <property type="match status" value="1"/>
</dbReference>
<comment type="similarity">
    <text evidence="1">Belongs to the LytR/CpsA/Psr (LCP) family.</text>
</comment>
<evidence type="ECO:0000259" key="4">
    <source>
        <dbReference type="Pfam" id="PF03816"/>
    </source>
</evidence>
<feature type="compositionally biased region" description="Low complexity" evidence="2">
    <location>
        <begin position="57"/>
        <end position="68"/>
    </location>
</feature>
<evidence type="ECO:0000256" key="3">
    <source>
        <dbReference type="SAM" id="Phobius"/>
    </source>
</evidence>
<evidence type="ECO:0000256" key="1">
    <source>
        <dbReference type="ARBA" id="ARBA00006068"/>
    </source>
</evidence>
<feature type="region of interest" description="Disordered" evidence="2">
    <location>
        <begin position="1"/>
        <end position="76"/>
    </location>
</feature>
<feature type="domain" description="Cell envelope-related transcriptional attenuator" evidence="4">
    <location>
        <begin position="156"/>
        <end position="322"/>
    </location>
</feature>
<keyword evidence="3" id="KW-0812">Transmembrane</keyword>
<evidence type="ECO:0000256" key="2">
    <source>
        <dbReference type="SAM" id="MobiDB-lite"/>
    </source>
</evidence>
<accession>A0ABT2SZA2</accession>
<dbReference type="PANTHER" id="PTHR33392">
    <property type="entry name" value="POLYISOPRENYL-TEICHOIC ACID--PEPTIDOGLYCAN TEICHOIC ACID TRANSFERASE TAGU"/>
    <property type="match status" value="1"/>
</dbReference>
<evidence type="ECO:0000313" key="6">
    <source>
        <dbReference type="Proteomes" id="UP001652432"/>
    </source>
</evidence>
<keyword evidence="3" id="KW-0472">Membrane</keyword>
<dbReference type="RefSeq" id="WP_118798317.1">
    <property type="nucleotide sequence ID" value="NZ_JAOQKJ010000001.1"/>
</dbReference>
<dbReference type="Proteomes" id="UP001652432">
    <property type="component" value="Unassembled WGS sequence"/>
</dbReference>
<name>A0ABT2SZA2_9FIRM</name>
<dbReference type="InterPro" id="IPR050922">
    <property type="entry name" value="LytR/CpsA/Psr_CW_biosynth"/>
</dbReference>